<dbReference type="SUPFAM" id="SSF110997">
    <property type="entry name" value="Sporulation related repeat"/>
    <property type="match status" value="1"/>
</dbReference>
<name>A0ABX5DJ32_9VIBR</name>
<reference evidence="2 3" key="1">
    <citation type="submission" date="2018-03" db="EMBL/GenBank/DDBJ databases">
        <title>Genetic Diversity and Phenotypic Plasticity of AHL Mediated Quorum Sensing in Environmental Strains of Vibrio mediterranei.</title>
        <authorList>
            <person name="Lantoine F."/>
            <person name="Vouve F."/>
        </authorList>
    </citation>
    <scope>NUCLEOTIDE SEQUENCE [LARGE SCALE GENOMIC DNA]</scope>
    <source>
        <strain evidence="2 3">17LN0615E</strain>
    </source>
</reference>
<proteinExistence type="predicted"/>
<evidence type="ECO:0000259" key="1">
    <source>
        <dbReference type="Pfam" id="PF05036"/>
    </source>
</evidence>
<organism evidence="2 3">
    <name type="scientific">Vibrio mediterranei</name>
    <dbReference type="NCBI Taxonomy" id="689"/>
    <lineage>
        <taxon>Bacteria</taxon>
        <taxon>Pseudomonadati</taxon>
        <taxon>Pseudomonadota</taxon>
        <taxon>Gammaproteobacteria</taxon>
        <taxon>Vibrionales</taxon>
        <taxon>Vibrionaceae</taxon>
        <taxon>Vibrio</taxon>
    </lineage>
</organism>
<evidence type="ECO:0000313" key="3">
    <source>
        <dbReference type="Proteomes" id="UP000238163"/>
    </source>
</evidence>
<gene>
    <name evidence="2" type="ORF">COR51_00150</name>
</gene>
<evidence type="ECO:0000313" key="2">
    <source>
        <dbReference type="EMBL" id="PRQ69038.1"/>
    </source>
</evidence>
<dbReference type="InterPro" id="IPR036680">
    <property type="entry name" value="SPOR-like_sf"/>
</dbReference>
<feature type="domain" description="SPOR" evidence="1">
    <location>
        <begin position="75"/>
        <end position="147"/>
    </location>
</feature>
<dbReference type="InterPro" id="IPR007730">
    <property type="entry name" value="SPOR-like_dom"/>
</dbReference>
<comment type="caution">
    <text evidence="2">The sequence shown here is derived from an EMBL/GenBank/DDBJ whole genome shotgun (WGS) entry which is preliminary data.</text>
</comment>
<dbReference type="EMBL" id="NWTN01000001">
    <property type="protein sequence ID" value="PRQ69038.1"/>
    <property type="molecule type" value="Genomic_DNA"/>
</dbReference>
<sequence>MFMSSLNGVKGLGCFSFSALLGTLLLTSSVVPLPVYAEGALCDASQPSTNELPVLDKSCPIGNGIWSNDVPVSATSLYWIQCGILDAPMALAQAKTLYAKITTDVWMLPQKNSYRCLIGPYSDAEIAKQELVQVKALSGYRDAFIRQVERNASANTPQRTAKVTQQVPAKTAKPLASKPVAKAIEKPVRKAEKITPLATSAKASLSVRLNAEVNGQRYSVPYIANSSHQFYMEHDKAWNRLSYQSAIKVCSDLDMHLASNEDWQALVKSQVMQKNHWPLQMPYWGDGQKGLFTNGKVSPLKGNTLLNVVCVGK</sequence>
<dbReference type="Proteomes" id="UP000238163">
    <property type="component" value="Unassembled WGS sequence"/>
</dbReference>
<accession>A0ABX5DJ32</accession>
<dbReference type="Pfam" id="PF05036">
    <property type="entry name" value="SPOR"/>
    <property type="match status" value="1"/>
</dbReference>
<keyword evidence="3" id="KW-1185">Reference proteome</keyword>
<protein>
    <submittedName>
        <fullName evidence="2">SPOR domain-containing protein</fullName>
    </submittedName>
</protein>